<dbReference type="Proteomes" id="UP000053097">
    <property type="component" value="Unassembled WGS sequence"/>
</dbReference>
<gene>
    <name evidence="2" type="ORF">X777_00114</name>
</gene>
<dbReference type="OrthoDB" id="7551222at2759"/>
<evidence type="ECO:0000313" key="3">
    <source>
        <dbReference type="Proteomes" id="UP000053097"/>
    </source>
</evidence>
<accession>A0A026VRX9</accession>
<protein>
    <recommendedName>
        <fullName evidence="1">Transposable element P transposase-like RNase H C-terminal domain-containing protein</fullName>
    </recommendedName>
</protein>
<dbReference type="EMBL" id="KK111099">
    <property type="protein sequence ID" value="EZA46482.1"/>
    <property type="molecule type" value="Genomic_DNA"/>
</dbReference>
<dbReference type="PANTHER" id="PTHR47577">
    <property type="entry name" value="THAP DOMAIN-CONTAINING PROTEIN 6"/>
    <property type="match status" value="1"/>
</dbReference>
<evidence type="ECO:0000313" key="2">
    <source>
        <dbReference type="EMBL" id="EZA46482.1"/>
    </source>
</evidence>
<dbReference type="Pfam" id="PF21789">
    <property type="entry name" value="TNP-like_RNaseH_C"/>
    <property type="match status" value="1"/>
</dbReference>
<feature type="domain" description="Transposable element P transposase-like RNase H C-terminal" evidence="1">
    <location>
        <begin position="1"/>
        <end position="26"/>
    </location>
</feature>
<proteinExistence type="predicted"/>
<dbReference type="AlphaFoldDB" id="A0A026VRX9"/>
<reference evidence="2 3" key="1">
    <citation type="journal article" date="2014" name="Curr. Biol.">
        <title>The genome of the clonal raider ant Cerapachys biroi.</title>
        <authorList>
            <person name="Oxley P.R."/>
            <person name="Ji L."/>
            <person name="Fetter-Pruneda I."/>
            <person name="McKenzie S.K."/>
            <person name="Li C."/>
            <person name="Hu H."/>
            <person name="Zhang G."/>
            <person name="Kronauer D.J."/>
        </authorList>
    </citation>
    <scope>NUCLEOTIDE SEQUENCE [LARGE SCALE GENOMIC DNA]</scope>
</reference>
<keyword evidence="3" id="KW-1185">Reference proteome</keyword>
<dbReference type="PANTHER" id="PTHR47577:SF2">
    <property type="entry name" value="THAP DOMAIN CONTAINING 9"/>
    <property type="match status" value="1"/>
</dbReference>
<dbReference type="InterPro" id="IPR048367">
    <property type="entry name" value="TNP-like_RNaseH_C"/>
</dbReference>
<name>A0A026VRX9_OOCBI</name>
<dbReference type="OMA" id="DADICSI"/>
<evidence type="ECO:0000259" key="1">
    <source>
        <dbReference type="Pfam" id="PF21789"/>
    </source>
</evidence>
<organism evidence="2 3">
    <name type="scientific">Ooceraea biroi</name>
    <name type="common">Clonal raider ant</name>
    <name type="synonym">Cerapachys biroi</name>
    <dbReference type="NCBI Taxonomy" id="2015173"/>
    <lineage>
        <taxon>Eukaryota</taxon>
        <taxon>Metazoa</taxon>
        <taxon>Ecdysozoa</taxon>
        <taxon>Arthropoda</taxon>
        <taxon>Hexapoda</taxon>
        <taxon>Insecta</taxon>
        <taxon>Pterygota</taxon>
        <taxon>Neoptera</taxon>
        <taxon>Endopterygota</taxon>
        <taxon>Hymenoptera</taxon>
        <taxon>Apocrita</taxon>
        <taxon>Aculeata</taxon>
        <taxon>Formicoidea</taxon>
        <taxon>Formicidae</taxon>
        <taxon>Dorylinae</taxon>
        <taxon>Ooceraea</taxon>
    </lineage>
</organism>
<sequence>LELTFSCIRSRGGWNANPNALQFKWALRQMLFNNAIKPSLNANCLGDDADICSILHSCLKKKNVDKHSKETNTTDENEQLTTLMVLIDKVELSAFQQNILYYITGSIIHKLVTDIKCPDCMQLLLAEPVNTDHIYTIDNKYASFTTFINRGKLLFPSHESYFVIAQTEKSFKAEINAKMMGTQYLKQNIITAVVTNLLSKNFRFEHSHPVLCNTEDEPLHEIQLTKLLISSYLNIRISTYAKQSTQQILGNRINMRQKLHKTILFNHV</sequence>
<feature type="non-terminal residue" evidence="2">
    <location>
        <position position="1"/>
    </location>
</feature>